<sequence>MSVFDASPRTAVSGRVRELVRRIAVEAFGAAEAEVPIPGFTVFTDRRLDDPLAGIRAALLVHTVAESQLTEYARAARASGRSWDQIADALGITTDEVAVVGEAAFDWLVCGRAPDPEPDGVRSFRTPCAYWRCSTCDGLVTDHGPFEGNPANSEDGHAKGCTRHAAEVQAWNEGWEH</sequence>
<gene>
    <name evidence="1" type="ORF">ATL51_1869</name>
</gene>
<reference evidence="1 2" key="1">
    <citation type="submission" date="2017-11" db="EMBL/GenBank/DDBJ databases">
        <title>Sequencing the genomes of 1000 actinobacteria strains.</title>
        <authorList>
            <person name="Klenk H.-P."/>
        </authorList>
    </citation>
    <scope>NUCLEOTIDE SEQUENCE [LARGE SCALE GENOMIC DNA]</scope>
    <source>
        <strain evidence="1 2">DSM 44104</strain>
    </source>
</reference>
<comment type="caution">
    <text evidence="1">The sequence shown here is derived from an EMBL/GenBank/DDBJ whole genome shotgun (WGS) entry which is preliminary data.</text>
</comment>
<name>A0AA44UMU4_PSEA5</name>
<evidence type="ECO:0000313" key="1">
    <source>
        <dbReference type="EMBL" id="PKB30210.1"/>
    </source>
</evidence>
<accession>A0AA44UMU4</accession>
<dbReference type="EMBL" id="PHUJ01000003">
    <property type="protein sequence ID" value="PKB30210.1"/>
    <property type="molecule type" value="Genomic_DNA"/>
</dbReference>
<dbReference type="AlphaFoldDB" id="A0AA44UMU4"/>
<proteinExistence type="predicted"/>
<organism evidence="1 2">
    <name type="scientific">Pseudonocardia alni</name>
    <name type="common">Amycolata alni</name>
    <dbReference type="NCBI Taxonomy" id="33907"/>
    <lineage>
        <taxon>Bacteria</taxon>
        <taxon>Bacillati</taxon>
        <taxon>Actinomycetota</taxon>
        <taxon>Actinomycetes</taxon>
        <taxon>Pseudonocardiales</taxon>
        <taxon>Pseudonocardiaceae</taxon>
        <taxon>Pseudonocardia</taxon>
    </lineage>
</organism>
<protein>
    <submittedName>
        <fullName evidence="1">Uncharacterized protein</fullName>
    </submittedName>
</protein>
<dbReference type="RefSeq" id="WP_100878349.1">
    <property type="nucleotide sequence ID" value="NZ_PHUJ01000003.1"/>
</dbReference>
<dbReference type="Proteomes" id="UP000232453">
    <property type="component" value="Unassembled WGS sequence"/>
</dbReference>
<evidence type="ECO:0000313" key="2">
    <source>
        <dbReference type="Proteomes" id="UP000232453"/>
    </source>
</evidence>